<dbReference type="CDD" id="cd05930">
    <property type="entry name" value="A_NRPS"/>
    <property type="match status" value="1"/>
</dbReference>
<dbReference type="Gene3D" id="1.10.1200.10">
    <property type="entry name" value="ACP-like"/>
    <property type="match status" value="3"/>
</dbReference>
<comment type="caution">
    <text evidence="10">The sequence shown here is derived from an EMBL/GenBank/DDBJ whole genome shotgun (WGS) entry which is preliminary data.</text>
</comment>
<proteinExistence type="inferred from homology"/>
<dbReference type="NCBIfam" id="TIGR01733">
    <property type="entry name" value="AA-adenyl-dom"/>
    <property type="match status" value="3"/>
</dbReference>
<dbReference type="EMBL" id="JBHHMI010000001">
    <property type="protein sequence ID" value="MFB5265666.1"/>
    <property type="molecule type" value="Genomic_DNA"/>
</dbReference>
<evidence type="ECO:0000256" key="4">
    <source>
        <dbReference type="ARBA" id="ARBA00022553"/>
    </source>
</evidence>
<reference evidence="10 11" key="1">
    <citation type="submission" date="2024-09" db="EMBL/GenBank/DDBJ databases">
        <title>Paenibacillus zeirhizospherea sp. nov., isolated from surface of the maize (Zea mays) roots in a horticulture field, Hungary.</title>
        <authorList>
            <person name="Marton D."/>
            <person name="Farkas M."/>
            <person name="Bedics A."/>
            <person name="Toth E."/>
            <person name="Tancsics A."/>
            <person name="Boka K."/>
            <person name="Maroti G."/>
            <person name="Kriszt B."/>
            <person name="Cserhati M."/>
        </authorList>
    </citation>
    <scope>NUCLEOTIDE SEQUENCE [LARGE SCALE GENOMIC DNA]</scope>
    <source>
        <strain evidence="10 11">KCTC 33519</strain>
    </source>
</reference>
<evidence type="ECO:0000256" key="1">
    <source>
        <dbReference type="ARBA" id="ARBA00001957"/>
    </source>
</evidence>
<keyword evidence="7" id="KW-0511">Multifunctional enzyme</keyword>
<evidence type="ECO:0000256" key="7">
    <source>
        <dbReference type="ARBA" id="ARBA00023268"/>
    </source>
</evidence>
<comment type="similarity">
    <text evidence="2">Belongs to the ATP-dependent AMP-binding enzyme family.</text>
</comment>
<evidence type="ECO:0000256" key="6">
    <source>
        <dbReference type="ARBA" id="ARBA00023194"/>
    </source>
</evidence>
<dbReference type="SMART" id="SM00823">
    <property type="entry name" value="PKS_PP"/>
    <property type="match status" value="3"/>
</dbReference>
<dbReference type="Gene3D" id="3.40.50.980">
    <property type="match status" value="4"/>
</dbReference>
<dbReference type="PROSITE" id="PS50075">
    <property type="entry name" value="CARRIER"/>
    <property type="match status" value="3"/>
</dbReference>
<feature type="region of interest" description="Disordered" evidence="8">
    <location>
        <begin position="2955"/>
        <end position="2981"/>
    </location>
</feature>
<feature type="domain" description="Carrier" evidence="9">
    <location>
        <begin position="1815"/>
        <end position="1891"/>
    </location>
</feature>
<evidence type="ECO:0000259" key="9">
    <source>
        <dbReference type="PROSITE" id="PS50075"/>
    </source>
</evidence>
<keyword evidence="5" id="KW-0677">Repeat</keyword>
<dbReference type="InterPro" id="IPR025110">
    <property type="entry name" value="AMP-bd_C"/>
</dbReference>
<feature type="domain" description="Carrier" evidence="9">
    <location>
        <begin position="2869"/>
        <end position="2944"/>
    </location>
</feature>
<protein>
    <submittedName>
        <fullName evidence="10">Amino acid adenylation domain-containing protein</fullName>
    </submittedName>
</protein>
<dbReference type="CDD" id="cd19531">
    <property type="entry name" value="LCL_NRPS-like"/>
    <property type="match status" value="2"/>
</dbReference>
<dbReference type="CDD" id="cd17643">
    <property type="entry name" value="A_NRPS_Cytc1-like"/>
    <property type="match status" value="1"/>
</dbReference>
<keyword evidence="4" id="KW-0597">Phosphoprotein</keyword>
<dbReference type="InterPro" id="IPR042099">
    <property type="entry name" value="ANL_N_sf"/>
</dbReference>
<dbReference type="PANTHER" id="PTHR45527:SF1">
    <property type="entry name" value="FATTY ACID SYNTHASE"/>
    <property type="match status" value="1"/>
</dbReference>
<dbReference type="InterPro" id="IPR045851">
    <property type="entry name" value="AMP-bd_C_sf"/>
</dbReference>
<accession>A0ABV5ANA6</accession>
<evidence type="ECO:0000313" key="10">
    <source>
        <dbReference type="EMBL" id="MFB5265666.1"/>
    </source>
</evidence>
<dbReference type="InterPro" id="IPR023213">
    <property type="entry name" value="CAT-like_dom_sf"/>
</dbReference>
<dbReference type="NCBIfam" id="NF003417">
    <property type="entry name" value="PRK04813.1"/>
    <property type="match status" value="3"/>
</dbReference>
<name>A0ABV5ANA6_9BACL</name>
<dbReference type="Pfam" id="PF00550">
    <property type="entry name" value="PP-binding"/>
    <property type="match status" value="3"/>
</dbReference>
<dbReference type="Gene3D" id="2.30.38.10">
    <property type="entry name" value="Luciferase, Domain 3"/>
    <property type="match status" value="2"/>
</dbReference>
<gene>
    <name evidence="10" type="ORF">ACE41H_02535</name>
</gene>
<evidence type="ECO:0000256" key="8">
    <source>
        <dbReference type="SAM" id="MobiDB-lite"/>
    </source>
</evidence>
<dbReference type="Gene3D" id="3.30.300.30">
    <property type="match status" value="3"/>
</dbReference>
<dbReference type="Pfam" id="PF13193">
    <property type="entry name" value="AMP-binding_C"/>
    <property type="match status" value="3"/>
</dbReference>
<dbReference type="InterPro" id="IPR000873">
    <property type="entry name" value="AMP-dep_synth/lig_dom"/>
</dbReference>
<keyword evidence="6" id="KW-0045">Antibiotic biosynthesis</keyword>
<keyword evidence="11" id="KW-1185">Reference proteome</keyword>
<dbReference type="InterPro" id="IPR001242">
    <property type="entry name" value="Condensation_dom"/>
</dbReference>
<evidence type="ECO:0000256" key="3">
    <source>
        <dbReference type="ARBA" id="ARBA00022450"/>
    </source>
</evidence>
<dbReference type="Gene3D" id="3.30.559.10">
    <property type="entry name" value="Chloramphenicol acetyltransferase-like domain"/>
    <property type="match status" value="2"/>
</dbReference>
<dbReference type="Gene3D" id="3.30.559.30">
    <property type="entry name" value="Nonribosomal peptide synthetase, condensation domain"/>
    <property type="match status" value="3"/>
</dbReference>
<dbReference type="Pfam" id="PF00668">
    <property type="entry name" value="Condensation"/>
    <property type="match status" value="2"/>
</dbReference>
<dbReference type="SUPFAM" id="SSF56801">
    <property type="entry name" value="Acetyl-CoA synthetase-like"/>
    <property type="match status" value="3"/>
</dbReference>
<dbReference type="PROSITE" id="PS00455">
    <property type="entry name" value="AMP_BINDING"/>
    <property type="match status" value="3"/>
</dbReference>
<organism evidence="10 11">
    <name type="scientific">Paenibacillus enshidis</name>
    <dbReference type="NCBI Taxonomy" id="1458439"/>
    <lineage>
        <taxon>Bacteria</taxon>
        <taxon>Bacillati</taxon>
        <taxon>Bacillota</taxon>
        <taxon>Bacilli</taxon>
        <taxon>Bacillales</taxon>
        <taxon>Paenibacillaceae</taxon>
        <taxon>Paenibacillus</taxon>
    </lineage>
</organism>
<dbReference type="Pfam" id="PF00501">
    <property type="entry name" value="AMP-binding"/>
    <property type="match status" value="3"/>
</dbReference>
<dbReference type="InterPro" id="IPR020806">
    <property type="entry name" value="PKS_PP-bd"/>
</dbReference>
<dbReference type="Proteomes" id="UP001580346">
    <property type="component" value="Unassembled WGS sequence"/>
</dbReference>
<dbReference type="InterPro" id="IPR009081">
    <property type="entry name" value="PP-bd_ACP"/>
</dbReference>
<dbReference type="PANTHER" id="PTHR45527">
    <property type="entry name" value="NONRIBOSOMAL PEPTIDE SYNTHETASE"/>
    <property type="match status" value="1"/>
</dbReference>
<evidence type="ECO:0000256" key="5">
    <source>
        <dbReference type="ARBA" id="ARBA00022737"/>
    </source>
</evidence>
<evidence type="ECO:0000256" key="2">
    <source>
        <dbReference type="ARBA" id="ARBA00006432"/>
    </source>
</evidence>
<dbReference type="SUPFAM" id="SSF52777">
    <property type="entry name" value="CoA-dependent acyltransferases"/>
    <property type="match status" value="5"/>
</dbReference>
<dbReference type="InterPro" id="IPR010071">
    <property type="entry name" value="AA_adenyl_dom"/>
</dbReference>
<sequence>MSNQLYSEKALLAASMRDQKETLIRFVSEELPKPVVPYDRLPQPSLVPVQSELSSHAVTAWLPEFSAQELIRISNGSNANLHALAAAAASVLVYKYCGADYFLLGIPAAFIPVNVSPTDTFKELLLQTRRSLSQSQEYARYPLEVLAGEMGMPWEAADNPFFEIAVMLETVHGLAWMDDIGVAFAFSLNVHADSVQIKLYYDPSRYGEFSAWRVMDQYMVLLQNVLLQPDQPVAGISMTDADSLSLLAQEMNVDIAMPEPFLLHEMFASTACSVPDHTALVCGSEKLTYGELKHRVDCIAFVLQKEGVKRGTIVAIRVERSFDMVAGILAILSAGGTYLPIEPGLPAERFRYMLEDSGTAFLVTASSLETPEAWGSGTIIHLDEMVWNSAEEWVPRGETYSGNDVTSADPAYIIYTSGTSGQPKGAVIRHGQITSLLQHTLPLFSLSVKDRWTLFHSFSFDFSVWEMFGALVTGATLIIVPESIVKDTRRFARLLTAENVTVLNQTPSAFYRLIQEEAIQEWSPRYVIFGGEALTPGKIAAWAERHPNSELINMYGITETTIHATYKKLLPADLRSSSSNIGHLLPHLRGMVVDRDLHPVPCGVPGELWIAGLGVAEGYLGKPELTNARFVTHSLLGETRFYRSGDLVRQLANGEFEYLGRMDQQVKIRGYRIEIGEIVEQLLQHTHIADAVVITQKDGMGNSELAAYLVCRGTVADEEIRLHLETRLPAYMIPSHFYETEFMPLTLNGKMDQKKLLSVRRRLQSNTVHMLPRNDVEQTVYEIWKKYVPQDVDFGIHDSLFHIGGHSLTASLIVNELNRDFGCNLTIRTIFEHSTIEALCREIRQYVDHAYIPIPSIGEKEHYVCSSAQERIYFHQAAAEDSTLYNMPVRLDIHGPLHEAQLIKALQELVARHHALRTCLHIVQGYPFMRTVPALNQEQYLEVVPMDEAALEGYLRHFVQPFDLLAAPLFRVKLLKFSETRCMLLFDLHHMIADGTTLDILLRDLLLLYEGQALEPLIVEYKDYAAWQKKELTSADMAVHQAYWLEQFGDEIPLLALPTDFPKKSYPDVKGDVLISSCEPDMLEPLQELARQHHTTLFTVMLTAFYVLLHKYTGQEDIVVGTPAEGREHAELKHLAGVFVNSLALRSQPAGSKTFVQLLEEVKSTVIAALEHQAYPFEQLVSKVGAARDLNHNPLFDVWFALQSSSEPKRCGALRIEAAALASGMSKFDLSLYAVIHSNHTFDLMWEYRTGLFRADTIRQMSHHFEILLRELGMHASRPLQDITLLSEAQHDQITRTWNPDPSYYPVEAGIHVLFEQMAAAVGKQIALDTPLTSLTYEELNGMANTLAKRLRSKGVGRNTLVGILLGRSHHLMVAIMAVLKAGGAYLPIDPGFPEERIRHMLQNSRVKLVLSDHLDGLNGWGESCAGEVLLLHDEQTAYYGECANPDPINEPGDMAYVLYTSGSTGSPKGVVITHDNLFNFIHAMSEQTEWPAGSGVLALTTVSFDIFFVEMLLPLFKGMKVIMADEAIQQDPELLARLVQDKPVHTLQLTPSRLSMLLNHRHGAELLRQAKQILVGGEHFPLKLLAGLQNCTMARIYNMYGPTETTIWSTVQELTASTRNDIGRPLANTWLYVLDSQGQLVPPGIPGELYIGGKGVAKGYFGNELLTNERFIPNPFTGEGTMYRTGDRVRWLDDGCLMYLGRLDHQVKIRGYRIDTEEVQESMMSCEGVAQALVVAESSRENGDRLVGYYTAVRACSPRQVMQHLMDLLPAYMIPGRLVHIASFPLTPNGKLDRKKLKTAEIIQDQEEERQSTDTATDGERQMAAIWSEVLELTGPFSPTDSFFELGGNSLQASSILLMIHERMGAEISLRQFFKQPTVRALSILAESSSKSKIMAIPAAAAADSYPLSSAQRRMYFLYELEGEGISYNMPLMVKIKGRLGHQRLSRALDEMTRRHASLRTRFETVNGRPVQRITPDAQIPVSYRQAATGTELQDMVLGFIQPFALDKAPLVRICIASTAEEESVLMLDMHHIIADGISTDIFVRDLLALYQGQELVQPPTVDYKDYSLWQSQLVHTDLYRTQEKFWLDTLGGELPILNLPIDRPRPPVKGYDGGTVQTSVLPELRHKLNHTAANHGVTLNTLLLTAYYTLLFRITGQEDIIVGSPFANRQQADIREVIGMFVNTVALRSCPAADKTVRQYVHEVADLLLLAQEHQELPFEHLIEKLNLPRDMSRNPLFDTMFSYQSKPLPLPQWPELRVEPYMVSFPVSKFDLSLNIVETSEDMLLELEYSAELFMAETVHRYMDYYIQILLAFTEGPDQLLGEIEFLPLEEKTRLLSGFHRLLAEPLLVEPSANGEDFYTLFEHTAQQYALQTALVYEGQSLTYAELERRAAVLACVLQSRGAGRGSKVGVLLERSMEGVVAILAVLRTGAAYVPMDPAYPEERVAHMLSDSGAEWLICHADSTQSVSPSVCCIPIEQVDWSQKPEQMSRAAVNSDDLMYIIYTSGSTGRPKGVMIGHKQFIAMCRIWREEYQLTRPDFSLLQLASISFDVFTGDLGRTLLHGGKLVISSEEEKYDFRRLYSLMAEHRITLFESTSALIVPFMNYVSERNLDVSFLQLLIIGSDVCRVEDFQRLYAQFGGAMRIVNSYGVTEATVDSSYYECKPGWSMPETRVPIGRPLPNVRFYILDKRAKLVPIGVIGELYIGGIGVGNGYHNNPELTHNRFLSDPFVAGGRVYRTGDYARWLPNGTVEFLGRGDAQVKIRGLRIETGEIESALRRHPLISEAVVIARQDDGKELYLCAYYTAANSIDSQELRNTLTASLPEFMIPSHWMRLEQMPVSSNGKIDVKSFPVPATGPASRSGAGDRPETEIEVKLAAIWQEVLACDPVGLDDNFFDLGGNSMSILEINTRIREELSLEFSVATLFRYATIRSFIAQLHSGDGEKEVAIASRTAHHQQAAMIQDGNQRKREMLNRRRNR</sequence>
<dbReference type="Gene3D" id="3.40.50.12780">
    <property type="entry name" value="N-terminal domain of ligase-like"/>
    <property type="match status" value="1"/>
</dbReference>
<feature type="domain" description="Carrier" evidence="9">
    <location>
        <begin position="771"/>
        <end position="847"/>
    </location>
</feature>
<keyword evidence="3" id="KW-0596">Phosphopantetheine</keyword>
<dbReference type="InterPro" id="IPR036736">
    <property type="entry name" value="ACP-like_sf"/>
</dbReference>
<feature type="compositionally biased region" description="Basic and acidic residues" evidence="8">
    <location>
        <begin position="2968"/>
        <end position="2981"/>
    </location>
</feature>
<comment type="cofactor">
    <cofactor evidence="1">
        <name>pantetheine 4'-phosphate</name>
        <dbReference type="ChEBI" id="CHEBI:47942"/>
    </cofactor>
</comment>
<dbReference type="SUPFAM" id="SSF47336">
    <property type="entry name" value="ACP-like"/>
    <property type="match status" value="3"/>
</dbReference>
<evidence type="ECO:0000313" key="11">
    <source>
        <dbReference type="Proteomes" id="UP001580346"/>
    </source>
</evidence>
<dbReference type="InterPro" id="IPR020845">
    <property type="entry name" value="AMP-binding_CS"/>
</dbReference>
<dbReference type="RefSeq" id="WP_375353115.1">
    <property type="nucleotide sequence ID" value="NZ_JBHHMI010000001.1"/>
</dbReference>